<name>A0AAF0CEB7_9GAMM</name>
<dbReference type="EMBL" id="CP059734">
    <property type="protein sequence ID" value="WDE09331.1"/>
    <property type="molecule type" value="Genomic_DNA"/>
</dbReference>
<gene>
    <name evidence="2" type="ORF">SG34_032825</name>
</gene>
<evidence type="ECO:0000313" key="3">
    <source>
        <dbReference type="Proteomes" id="UP000032352"/>
    </source>
</evidence>
<evidence type="ECO:0000313" key="2">
    <source>
        <dbReference type="EMBL" id="WDE09331.1"/>
    </source>
</evidence>
<accession>A0AAF0CEB7</accession>
<organism evidence="2 3">
    <name type="scientific">Thalassomonas viridans</name>
    <dbReference type="NCBI Taxonomy" id="137584"/>
    <lineage>
        <taxon>Bacteria</taxon>
        <taxon>Pseudomonadati</taxon>
        <taxon>Pseudomonadota</taxon>
        <taxon>Gammaproteobacteria</taxon>
        <taxon>Alteromonadales</taxon>
        <taxon>Colwelliaceae</taxon>
        <taxon>Thalassomonas</taxon>
    </lineage>
</organism>
<evidence type="ECO:0000256" key="1">
    <source>
        <dbReference type="SAM" id="MobiDB-lite"/>
    </source>
</evidence>
<dbReference type="PANTHER" id="PTHR32063:SF14">
    <property type="entry name" value="BLL4319 PROTEIN"/>
    <property type="match status" value="1"/>
</dbReference>
<dbReference type="Gene3D" id="3.30.2090.10">
    <property type="entry name" value="Multidrug efflux transporter AcrB TolC docking domain, DN and DC subdomains"/>
    <property type="match status" value="1"/>
</dbReference>
<protein>
    <submittedName>
        <fullName evidence="2">Efflux RND transporter permease subunit</fullName>
    </submittedName>
</protein>
<dbReference type="Gene3D" id="3.30.70.1440">
    <property type="entry name" value="Multidrug efflux transporter AcrB pore domain"/>
    <property type="match status" value="1"/>
</dbReference>
<dbReference type="PANTHER" id="PTHR32063">
    <property type="match status" value="1"/>
</dbReference>
<dbReference type="InterPro" id="IPR027463">
    <property type="entry name" value="AcrB_DN_DC_subdom"/>
</dbReference>
<proteinExistence type="predicted"/>
<keyword evidence="3" id="KW-1185">Reference proteome</keyword>
<sequence length="307" mass="33593">MEDQSTINIVLQTPPESSLSYNIGEMQQVVENLLQVEGSTHMWQIVQNSGGFSGLGLVSSNERNFSPQTKLPEVYSRLSGIAGLDLLPVLPGSLPTAGQFEIELVVKSSDSYKKMKNYADQLVRAAFQSGKFLFADTDLKIDLPQIELVLNREKIADLGMDISTVSDQLSVLLSSNYVNRFNAEGKAYRVIPIIGDEVRSKPESILNLSLKLPDGELLPLSAVAELNWQTGPRKLGTFEQQKSFRIYGGALPGTTKEEALSVLEAAAVEILPPSYSLDYAGESRQLRQEGNTLRANGSKSYSFKSNG</sequence>
<dbReference type="InterPro" id="IPR001036">
    <property type="entry name" value="Acrflvin-R"/>
</dbReference>
<dbReference type="Pfam" id="PF00873">
    <property type="entry name" value="ACR_tran"/>
    <property type="match status" value="1"/>
</dbReference>
<dbReference type="AlphaFoldDB" id="A0AAF0CEB7"/>
<feature type="region of interest" description="Disordered" evidence="1">
    <location>
        <begin position="288"/>
        <end position="307"/>
    </location>
</feature>
<dbReference type="SUPFAM" id="SSF82714">
    <property type="entry name" value="Multidrug efflux transporter AcrB TolC docking domain, DN and DC subdomains"/>
    <property type="match status" value="1"/>
</dbReference>
<dbReference type="SUPFAM" id="SSF82693">
    <property type="entry name" value="Multidrug efflux transporter AcrB pore domain, PN1, PN2, PC1 and PC2 subdomains"/>
    <property type="match status" value="2"/>
</dbReference>
<dbReference type="KEGG" id="tvd:SG34_032825"/>
<dbReference type="RefSeq" id="WP_274038688.1">
    <property type="nucleotide sequence ID" value="NZ_CP059734.1"/>
</dbReference>
<reference evidence="2 3" key="2">
    <citation type="journal article" date="2022" name="Mar. Drugs">
        <title>Bioassay-Guided Fractionation Leads to the Detection of Cholic Acid Generated by the Rare Thalassomonas sp.</title>
        <authorList>
            <person name="Pheiffer F."/>
            <person name="Schneider Y.K."/>
            <person name="Hansen E.H."/>
            <person name="Andersen J.H."/>
            <person name="Isaksson J."/>
            <person name="Busche T."/>
            <person name="R C."/>
            <person name="Kalinowski J."/>
            <person name="Zyl L.V."/>
            <person name="Trindade M."/>
        </authorList>
    </citation>
    <scope>NUCLEOTIDE SEQUENCE [LARGE SCALE GENOMIC DNA]</scope>
    <source>
        <strain evidence="2 3">XOM25</strain>
    </source>
</reference>
<dbReference type="GO" id="GO:0042910">
    <property type="term" value="F:xenobiotic transmembrane transporter activity"/>
    <property type="evidence" value="ECO:0007669"/>
    <property type="project" value="TreeGrafter"/>
</dbReference>
<dbReference type="Proteomes" id="UP000032352">
    <property type="component" value="Chromosome pTvir"/>
</dbReference>
<dbReference type="Gene3D" id="3.30.70.1430">
    <property type="entry name" value="Multidrug efflux transporter AcrB pore domain"/>
    <property type="match status" value="1"/>
</dbReference>
<dbReference type="GO" id="GO:0005886">
    <property type="term" value="C:plasma membrane"/>
    <property type="evidence" value="ECO:0007669"/>
    <property type="project" value="TreeGrafter"/>
</dbReference>
<reference evidence="2 3" key="1">
    <citation type="journal article" date="2015" name="Genome Announc.">
        <title>Draft Genome Sequences of Marine Isolates of Thalassomonas viridans and Thalassomonas actiniarum.</title>
        <authorList>
            <person name="Olonade I."/>
            <person name="van Zyl L.J."/>
            <person name="Trindade M."/>
        </authorList>
    </citation>
    <scope>NUCLEOTIDE SEQUENCE [LARGE SCALE GENOMIC DNA]</scope>
    <source>
        <strain evidence="2 3">XOM25</strain>
    </source>
</reference>